<dbReference type="EC" id="2.5.1.58" evidence="4"/>
<keyword evidence="5" id="KW-0637">Prenyltransferase</keyword>
<protein>
    <recommendedName>
        <fullName evidence="9">Protein farnesyltransferase/geranylgeranyltransferase type-1 subunit alpha</fullName>
        <ecNumber evidence="4">2.5.1.58</ecNumber>
        <ecNumber evidence="3">2.5.1.59</ecNumber>
    </recommendedName>
    <alternativeName>
        <fullName evidence="12">CAAX farnesyltransferase subunit alpha</fullName>
    </alternativeName>
    <alternativeName>
        <fullName evidence="11">FTase-alpha</fullName>
    </alternativeName>
    <alternativeName>
        <fullName evidence="10">Ras proteins prenyltransferase subunit alpha</fullName>
    </alternativeName>
    <alternativeName>
        <fullName evidence="13">Type I protein geranyl-geranyltransferase subunit alpha</fullName>
    </alternativeName>
</protein>
<dbReference type="Pfam" id="PF01239">
    <property type="entry name" value="PPTA"/>
    <property type="match status" value="5"/>
</dbReference>
<gene>
    <name evidence="14" type="ORF">AKO1_001589</name>
</gene>
<dbReference type="PANTHER" id="PTHR11129">
    <property type="entry name" value="PROTEIN FARNESYLTRANSFERASE ALPHA SUBUNIT/RAB GERANYLGERANYL TRANSFERASE ALPHA SUBUNIT"/>
    <property type="match status" value="1"/>
</dbReference>
<evidence type="ECO:0000256" key="13">
    <source>
        <dbReference type="ARBA" id="ARBA00043219"/>
    </source>
</evidence>
<evidence type="ECO:0000256" key="12">
    <source>
        <dbReference type="ARBA" id="ARBA00043086"/>
    </source>
</evidence>
<evidence type="ECO:0000256" key="4">
    <source>
        <dbReference type="ARBA" id="ARBA00012702"/>
    </source>
</evidence>
<keyword evidence="6" id="KW-0808">Transferase</keyword>
<dbReference type="GO" id="GO:0004662">
    <property type="term" value="F:CAAX-protein geranylgeranyltransferase activity"/>
    <property type="evidence" value="ECO:0007669"/>
    <property type="project" value="UniProtKB-EC"/>
</dbReference>
<keyword evidence="8" id="KW-0460">Magnesium</keyword>
<evidence type="ECO:0000256" key="10">
    <source>
        <dbReference type="ARBA" id="ARBA00041392"/>
    </source>
</evidence>
<comment type="similarity">
    <text evidence="2">Belongs to the protein prenyltransferase subunit alpha family.</text>
</comment>
<evidence type="ECO:0000256" key="9">
    <source>
        <dbReference type="ARBA" id="ARBA00040965"/>
    </source>
</evidence>
<evidence type="ECO:0000256" key="8">
    <source>
        <dbReference type="ARBA" id="ARBA00022842"/>
    </source>
</evidence>
<dbReference type="EMBL" id="JAOPGA020001261">
    <property type="protein sequence ID" value="KAL0486724.1"/>
    <property type="molecule type" value="Genomic_DNA"/>
</dbReference>
<organism evidence="14 15">
    <name type="scientific">Acrasis kona</name>
    <dbReference type="NCBI Taxonomy" id="1008807"/>
    <lineage>
        <taxon>Eukaryota</taxon>
        <taxon>Discoba</taxon>
        <taxon>Heterolobosea</taxon>
        <taxon>Tetramitia</taxon>
        <taxon>Eutetramitia</taxon>
        <taxon>Acrasidae</taxon>
        <taxon>Acrasis</taxon>
    </lineage>
</organism>
<keyword evidence="15" id="KW-1185">Reference proteome</keyword>
<dbReference type="EC" id="2.5.1.59" evidence="3"/>
<evidence type="ECO:0000256" key="7">
    <source>
        <dbReference type="ARBA" id="ARBA00022737"/>
    </source>
</evidence>
<dbReference type="PROSITE" id="PS51147">
    <property type="entry name" value="PFTA"/>
    <property type="match status" value="4"/>
</dbReference>
<comment type="caution">
    <text evidence="14">The sequence shown here is derived from an EMBL/GenBank/DDBJ whole genome shotgun (WGS) entry which is preliminary data.</text>
</comment>
<evidence type="ECO:0000256" key="3">
    <source>
        <dbReference type="ARBA" id="ARBA00012700"/>
    </source>
</evidence>
<evidence type="ECO:0000256" key="2">
    <source>
        <dbReference type="ARBA" id="ARBA00006734"/>
    </source>
</evidence>
<dbReference type="GO" id="GO:0005953">
    <property type="term" value="C:CAAX-protein geranylgeranyltransferase complex"/>
    <property type="evidence" value="ECO:0007669"/>
    <property type="project" value="TreeGrafter"/>
</dbReference>
<comment type="cofactor">
    <cofactor evidence="1">
        <name>Mg(2+)</name>
        <dbReference type="ChEBI" id="CHEBI:18420"/>
    </cofactor>
</comment>
<dbReference type="GO" id="GO:0005965">
    <property type="term" value="C:protein farnesyltransferase complex"/>
    <property type="evidence" value="ECO:0007669"/>
    <property type="project" value="TreeGrafter"/>
</dbReference>
<dbReference type="Gene3D" id="1.25.40.120">
    <property type="entry name" value="Protein prenylyltransferase"/>
    <property type="match status" value="1"/>
</dbReference>
<evidence type="ECO:0000256" key="1">
    <source>
        <dbReference type="ARBA" id="ARBA00001946"/>
    </source>
</evidence>
<evidence type="ECO:0000256" key="11">
    <source>
        <dbReference type="ARBA" id="ARBA00042436"/>
    </source>
</evidence>
<accession>A0AAW2ZBQ7</accession>
<dbReference type="GO" id="GO:0004660">
    <property type="term" value="F:protein farnesyltransferase activity"/>
    <property type="evidence" value="ECO:0007669"/>
    <property type="project" value="UniProtKB-EC"/>
</dbReference>
<evidence type="ECO:0000313" key="14">
    <source>
        <dbReference type="EMBL" id="KAL0486724.1"/>
    </source>
</evidence>
<reference evidence="14 15" key="1">
    <citation type="submission" date="2024-03" db="EMBL/GenBank/DDBJ databases">
        <title>The Acrasis kona genome and developmental transcriptomes reveal deep origins of eukaryotic multicellular pathways.</title>
        <authorList>
            <person name="Sheikh S."/>
            <person name="Fu C.-J."/>
            <person name="Brown M.W."/>
            <person name="Baldauf S.L."/>
        </authorList>
    </citation>
    <scope>NUCLEOTIDE SEQUENCE [LARGE SCALE GENOMIC DNA]</scope>
    <source>
        <strain evidence="14 15">ATCC MYA-3509</strain>
    </source>
</reference>
<evidence type="ECO:0000256" key="6">
    <source>
        <dbReference type="ARBA" id="ARBA00022679"/>
    </source>
</evidence>
<dbReference type="AlphaFoldDB" id="A0AAW2ZBQ7"/>
<evidence type="ECO:0000256" key="5">
    <source>
        <dbReference type="ARBA" id="ARBA00022602"/>
    </source>
</evidence>
<evidence type="ECO:0000313" key="15">
    <source>
        <dbReference type="Proteomes" id="UP001431209"/>
    </source>
</evidence>
<dbReference type="PANTHER" id="PTHR11129:SF1">
    <property type="entry name" value="PROTEIN FARNESYLTRANSFERASE_GERANYLGERANYLTRANSFERASE TYPE-1 SUBUNIT ALPHA"/>
    <property type="match status" value="1"/>
</dbReference>
<proteinExistence type="inferred from homology"/>
<dbReference type="InterPro" id="IPR002088">
    <property type="entry name" value="Prenyl_trans_a"/>
</dbReference>
<sequence>MSNIYVPFKDRSEWNDVTPIEQDDGPNPVVPIAYTDKFRDTMNYFRAVLKNNEISERALALTDEVINLNAANYTAWYYRRDLKEEMEYTDAMTEENQKNYQVWYHRQAILEKSRDVGSELELVARIISEDSKNYHAWVHRQWVVKEFNLWSGELQYLDGLIKDDVRNNSAWNHRFFVISHLDPSLSDKTRLEEIKYAFTSINLAPNNESPWNYAKGVASAKGGSDAAYQALKEGAEALLKRAPVNPFGHYVLLDCCTRSGTNQDLERGIVLCDNLVKFDGIRKKYWEFRKQKLSKDLAH</sequence>
<dbReference type="SUPFAM" id="SSF48439">
    <property type="entry name" value="Protein prenylyltransferase"/>
    <property type="match status" value="1"/>
</dbReference>
<keyword evidence="7" id="KW-0677">Repeat</keyword>
<name>A0AAW2ZBQ7_9EUKA</name>
<dbReference type="Proteomes" id="UP001431209">
    <property type="component" value="Unassembled WGS sequence"/>
</dbReference>